<feature type="domain" description="CBS" evidence="3">
    <location>
        <begin position="7"/>
        <end position="62"/>
    </location>
</feature>
<dbReference type="PROSITE" id="PS51371">
    <property type="entry name" value="CBS"/>
    <property type="match status" value="2"/>
</dbReference>
<proteinExistence type="predicted"/>
<name>E4KQF0_9LACT</name>
<dbReference type="EMBL" id="AENN01000017">
    <property type="protein sequence ID" value="EFR30688.1"/>
    <property type="molecule type" value="Genomic_DNA"/>
</dbReference>
<organism evidence="4 5">
    <name type="scientific">Eremococcus coleocola ACS-139-V-Col8</name>
    <dbReference type="NCBI Taxonomy" id="908337"/>
    <lineage>
        <taxon>Bacteria</taxon>
        <taxon>Bacillati</taxon>
        <taxon>Bacillota</taxon>
        <taxon>Bacilli</taxon>
        <taxon>Lactobacillales</taxon>
        <taxon>Aerococcaceae</taxon>
        <taxon>Eremococcus</taxon>
    </lineage>
</organism>
<dbReference type="RefSeq" id="WP_006418848.1">
    <property type="nucleotide sequence ID" value="NZ_AENN01000017.1"/>
</dbReference>
<evidence type="ECO:0000313" key="5">
    <source>
        <dbReference type="Proteomes" id="UP000005990"/>
    </source>
</evidence>
<accession>E4KQF0</accession>
<feature type="domain" description="CBS" evidence="3">
    <location>
        <begin position="81"/>
        <end position="138"/>
    </location>
</feature>
<evidence type="ECO:0000259" key="3">
    <source>
        <dbReference type="PROSITE" id="PS51371"/>
    </source>
</evidence>
<comment type="caution">
    <text evidence="4">The sequence shown here is derived from an EMBL/GenBank/DDBJ whole genome shotgun (WGS) entry which is preliminary data.</text>
</comment>
<gene>
    <name evidence="4" type="ORF">HMPREF9257_0506</name>
</gene>
<dbReference type="InterPro" id="IPR051462">
    <property type="entry name" value="CBS_domain-containing"/>
</dbReference>
<protein>
    <submittedName>
        <fullName evidence="4">CBS domain protein</fullName>
    </submittedName>
</protein>
<dbReference type="PANTHER" id="PTHR48108">
    <property type="entry name" value="CBS DOMAIN-CONTAINING PROTEIN CBSX2, CHLOROPLASTIC"/>
    <property type="match status" value="1"/>
</dbReference>
<dbReference type="Pfam" id="PF00571">
    <property type="entry name" value="CBS"/>
    <property type="match status" value="2"/>
</dbReference>
<dbReference type="Proteomes" id="UP000005990">
    <property type="component" value="Unassembled WGS sequence"/>
</dbReference>
<evidence type="ECO:0000313" key="4">
    <source>
        <dbReference type="EMBL" id="EFR30688.1"/>
    </source>
</evidence>
<dbReference type="eggNOG" id="COG0517">
    <property type="taxonomic scope" value="Bacteria"/>
</dbReference>
<evidence type="ECO:0000256" key="2">
    <source>
        <dbReference type="PROSITE-ProRule" id="PRU00703"/>
    </source>
</evidence>
<dbReference type="SUPFAM" id="SSF54631">
    <property type="entry name" value="CBS-domain pair"/>
    <property type="match status" value="1"/>
</dbReference>
<reference evidence="4 5" key="1">
    <citation type="submission" date="2010-10" db="EMBL/GenBank/DDBJ databases">
        <authorList>
            <person name="Durkin A.S."/>
            <person name="Madupu R."/>
            <person name="Torralba M."/>
            <person name="Gillis M."/>
            <person name="Methe B."/>
            <person name="Sutton G."/>
            <person name="Nelson K.E."/>
        </authorList>
    </citation>
    <scope>NUCLEOTIDE SEQUENCE [LARGE SCALE GENOMIC DNA]</scope>
    <source>
        <strain evidence="4 5">ACS-139-V-Col8</strain>
    </source>
</reference>
<dbReference type="OrthoDB" id="9802114at2"/>
<dbReference type="Gene3D" id="3.10.580.10">
    <property type="entry name" value="CBS-domain"/>
    <property type="match status" value="1"/>
</dbReference>
<dbReference type="InterPro" id="IPR000644">
    <property type="entry name" value="CBS_dom"/>
</dbReference>
<dbReference type="AlphaFoldDB" id="E4KQF0"/>
<dbReference type="InterPro" id="IPR046342">
    <property type="entry name" value="CBS_dom_sf"/>
</dbReference>
<dbReference type="CDD" id="cd04584">
    <property type="entry name" value="CBS_pair_AcuB_like"/>
    <property type="match status" value="1"/>
</dbReference>
<keyword evidence="2" id="KW-0129">CBS domain</keyword>
<keyword evidence="1" id="KW-0677">Repeat</keyword>
<dbReference type="SUPFAM" id="SSF55021">
    <property type="entry name" value="ACT-like"/>
    <property type="match status" value="1"/>
</dbReference>
<dbReference type="SMART" id="SM00116">
    <property type="entry name" value="CBS"/>
    <property type="match status" value="2"/>
</dbReference>
<evidence type="ECO:0000256" key="1">
    <source>
        <dbReference type="ARBA" id="ARBA00022737"/>
    </source>
</evidence>
<keyword evidence="5" id="KW-1185">Reference proteome</keyword>
<dbReference type="STRING" id="908337.HMPREF9257_0506"/>
<sequence length="212" mass="23481">MYVKDYMSQDLVTVTPETSVLKAVDVLKAHDINRLPVMVKGKLVGLVTKEEIDLNSPTNASSLSKYEMNYLLDKMTVGDIMAKHMFTVSPDTLLDEAAETMLNKSIGSLLVMEGEKLVGIITDKDIFRTFIDISGYYTAGTSLVIELSDDRKGVIEEIGDALVAADHNLSNMLVYHLRDAIRVVLHVDEENVDNLIDALSQAGYEVKTVVKR</sequence>
<dbReference type="InterPro" id="IPR045865">
    <property type="entry name" value="ACT-like_dom_sf"/>
</dbReference>
<dbReference type="PANTHER" id="PTHR48108:SF34">
    <property type="entry name" value="CBS DOMAIN-CONTAINING PROTEIN YHCV"/>
    <property type="match status" value="1"/>
</dbReference>